<dbReference type="Gene3D" id="1.10.10.10">
    <property type="entry name" value="Winged helix-like DNA-binding domain superfamily/Winged helix DNA-binding domain"/>
    <property type="match status" value="1"/>
</dbReference>
<organism evidence="7 8">
    <name type="scientific">Brevibacillus laterosporus LMG 15441</name>
    <dbReference type="NCBI Taxonomy" id="1042163"/>
    <lineage>
        <taxon>Bacteria</taxon>
        <taxon>Bacillati</taxon>
        <taxon>Bacillota</taxon>
        <taxon>Bacilli</taxon>
        <taxon>Bacillales</taxon>
        <taxon>Paenibacillaceae</taxon>
        <taxon>Brevibacillus</taxon>
    </lineage>
</organism>
<dbReference type="InterPro" id="IPR014284">
    <property type="entry name" value="RNA_pol_sigma-70_dom"/>
</dbReference>
<keyword evidence="4" id="KW-0804">Transcription</keyword>
<dbReference type="EMBL" id="CP007806">
    <property type="protein sequence ID" value="AIG25704.1"/>
    <property type="molecule type" value="Genomic_DNA"/>
</dbReference>
<dbReference type="GO" id="GO:0003677">
    <property type="term" value="F:DNA binding"/>
    <property type="evidence" value="ECO:0007669"/>
    <property type="project" value="InterPro"/>
</dbReference>
<evidence type="ECO:0000259" key="6">
    <source>
        <dbReference type="Pfam" id="PF08281"/>
    </source>
</evidence>
<dbReference type="SUPFAM" id="SSF88946">
    <property type="entry name" value="Sigma2 domain of RNA polymerase sigma factors"/>
    <property type="match status" value="1"/>
</dbReference>
<proteinExistence type="inferred from homology"/>
<evidence type="ECO:0000256" key="1">
    <source>
        <dbReference type="ARBA" id="ARBA00010641"/>
    </source>
</evidence>
<evidence type="ECO:0000256" key="3">
    <source>
        <dbReference type="ARBA" id="ARBA00023082"/>
    </source>
</evidence>
<dbReference type="InterPro" id="IPR036388">
    <property type="entry name" value="WH-like_DNA-bd_sf"/>
</dbReference>
<comment type="similarity">
    <text evidence="1">Belongs to the sigma-70 factor family. ECF subfamily.</text>
</comment>
<evidence type="ECO:0000313" key="7">
    <source>
        <dbReference type="EMBL" id="AIG25704.1"/>
    </source>
</evidence>
<dbReference type="Proteomes" id="UP000005850">
    <property type="component" value="Chromosome"/>
</dbReference>
<dbReference type="KEGG" id="blr:BRLA_c013650"/>
<evidence type="ECO:0000256" key="4">
    <source>
        <dbReference type="ARBA" id="ARBA00023163"/>
    </source>
</evidence>
<evidence type="ECO:0000313" key="8">
    <source>
        <dbReference type="Proteomes" id="UP000005850"/>
    </source>
</evidence>
<keyword evidence="2" id="KW-0805">Transcription regulation</keyword>
<dbReference type="InterPro" id="IPR039425">
    <property type="entry name" value="RNA_pol_sigma-70-like"/>
</dbReference>
<dbReference type="GeneID" id="61080062"/>
<feature type="domain" description="RNA polymerase sigma factor 70 region 4 type 2" evidence="6">
    <location>
        <begin position="116"/>
        <end position="167"/>
    </location>
</feature>
<keyword evidence="3" id="KW-0731">Sigma factor</keyword>
<dbReference type="Pfam" id="PF04542">
    <property type="entry name" value="Sigma70_r2"/>
    <property type="match status" value="1"/>
</dbReference>
<dbReference type="SUPFAM" id="SSF88659">
    <property type="entry name" value="Sigma3 and sigma4 domains of RNA polymerase sigma factors"/>
    <property type="match status" value="1"/>
</dbReference>
<dbReference type="InterPro" id="IPR013249">
    <property type="entry name" value="RNA_pol_sigma70_r4_t2"/>
</dbReference>
<protein>
    <submittedName>
        <fullName evidence="7">RNA polymerase sigma-W factor</fullName>
    </submittedName>
</protein>
<dbReference type="NCBIfam" id="TIGR02937">
    <property type="entry name" value="sigma70-ECF"/>
    <property type="match status" value="1"/>
</dbReference>
<keyword evidence="8" id="KW-1185">Reference proteome</keyword>
<dbReference type="RefSeq" id="WP_003338255.1">
    <property type="nucleotide sequence ID" value="NZ_CP007806.1"/>
</dbReference>
<dbReference type="eggNOG" id="COG1595">
    <property type="taxonomic scope" value="Bacteria"/>
</dbReference>
<dbReference type="InterPro" id="IPR013324">
    <property type="entry name" value="RNA_pol_sigma_r3/r4-like"/>
</dbReference>
<evidence type="ECO:0000256" key="2">
    <source>
        <dbReference type="ARBA" id="ARBA00023015"/>
    </source>
</evidence>
<dbReference type="InterPro" id="IPR013325">
    <property type="entry name" value="RNA_pol_sigma_r2"/>
</dbReference>
<sequence length="182" mass="21198">MIEADLIKKAQAGDQEALVELLRSIENTVYRSAFYITGNEHDAMDVAQEALLRVFRKIGTFQEKAKFTTWVQRIVSNICMDRFRAKKETLSIDEYELTLQDKQNVEDTILLHSMSEDVHRAIAKLPEHYRVVVVLRYLQDFSYQEIADTLDVPLNTVKSYLFRARHQLQTLLQEYEKGGIRG</sequence>
<name>A0A075R1F9_BRELA</name>
<dbReference type="CDD" id="cd06171">
    <property type="entry name" value="Sigma70_r4"/>
    <property type="match status" value="1"/>
</dbReference>
<dbReference type="Pfam" id="PF08281">
    <property type="entry name" value="Sigma70_r4_2"/>
    <property type="match status" value="1"/>
</dbReference>
<feature type="domain" description="RNA polymerase sigma-70 region 2" evidence="5">
    <location>
        <begin position="23"/>
        <end position="87"/>
    </location>
</feature>
<accession>A0A075R1F9</accession>
<dbReference type="AlphaFoldDB" id="A0A075R1F9"/>
<dbReference type="Gene3D" id="1.10.1740.10">
    <property type="match status" value="1"/>
</dbReference>
<evidence type="ECO:0000259" key="5">
    <source>
        <dbReference type="Pfam" id="PF04542"/>
    </source>
</evidence>
<dbReference type="PANTHER" id="PTHR43133">
    <property type="entry name" value="RNA POLYMERASE ECF-TYPE SIGMA FACTO"/>
    <property type="match status" value="1"/>
</dbReference>
<dbReference type="GO" id="GO:0006352">
    <property type="term" value="P:DNA-templated transcription initiation"/>
    <property type="evidence" value="ECO:0007669"/>
    <property type="project" value="InterPro"/>
</dbReference>
<dbReference type="HOGENOM" id="CLU_047691_3_0_9"/>
<reference evidence="7 8" key="1">
    <citation type="journal article" date="2011" name="J. Bacteriol.">
        <title>Genome sequence of Brevibacillus laterosporus LMG 15441, a pathogen of invertebrates.</title>
        <authorList>
            <person name="Djukic M."/>
            <person name="Poehlein A."/>
            <person name="Thurmer A."/>
            <person name="Daniel R."/>
        </authorList>
    </citation>
    <scope>NUCLEOTIDE SEQUENCE [LARGE SCALE GENOMIC DNA]</scope>
    <source>
        <strain evidence="7 8">LMG 15441</strain>
    </source>
</reference>
<dbReference type="STRING" id="1042163.BRLA_c013650"/>
<dbReference type="GO" id="GO:0016987">
    <property type="term" value="F:sigma factor activity"/>
    <property type="evidence" value="ECO:0007669"/>
    <property type="project" value="UniProtKB-KW"/>
</dbReference>
<dbReference type="InterPro" id="IPR007627">
    <property type="entry name" value="RNA_pol_sigma70_r2"/>
</dbReference>
<gene>
    <name evidence="7" type="primary">sigW_2</name>
    <name evidence="7" type="ORF">BRLA_c013650</name>
</gene>
<dbReference type="PANTHER" id="PTHR43133:SF51">
    <property type="entry name" value="RNA POLYMERASE SIGMA FACTOR"/>
    <property type="match status" value="1"/>
</dbReference>